<dbReference type="Proteomes" id="UP000010729">
    <property type="component" value="Unassembled WGS sequence"/>
</dbReference>
<protein>
    <submittedName>
        <fullName evidence="1">Uncharacterized protein</fullName>
    </submittedName>
</protein>
<keyword evidence="2" id="KW-1185">Reference proteome</keyword>
<proteinExistence type="predicted"/>
<dbReference type="AlphaFoldDB" id="N1USW3"/>
<evidence type="ECO:0000313" key="2">
    <source>
        <dbReference type="Proteomes" id="UP000010729"/>
    </source>
</evidence>
<evidence type="ECO:0000313" key="1">
    <source>
        <dbReference type="EMBL" id="EMY33506.1"/>
    </source>
</evidence>
<reference evidence="1 2" key="1">
    <citation type="journal article" date="2013" name="Genome Announc.">
        <title>Draft Genome Sequence of Arthrobacter crystallopoietes Strain BAB-32, Revealing Genes for Bioremediation.</title>
        <authorList>
            <person name="Joshi M.N."/>
            <person name="Pandit A.S."/>
            <person name="Sharma A."/>
            <person name="Pandya R.V."/>
            <person name="Desai S.M."/>
            <person name="Saxena A.K."/>
            <person name="Bagatharia S.B."/>
        </authorList>
    </citation>
    <scope>NUCLEOTIDE SEQUENCE [LARGE SCALE GENOMIC DNA]</scope>
    <source>
        <strain evidence="1 2">BAB-32</strain>
    </source>
</reference>
<dbReference type="Gene3D" id="2.40.100.10">
    <property type="entry name" value="Cyclophilin-like"/>
    <property type="match status" value="1"/>
</dbReference>
<sequence>AVVDKINNVATDMRDKPLEDVVIRNITVEKL</sequence>
<gene>
    <name evidence="1" type="ORF">D477_014593</name>
</gene>
<dbReference type="InterPro" id="IPR029000">
    <property type="entry name" value="Cyclophilin-like_dom_sf"/>
</dbReference>
<accession>N1USW3</accession>
<feature type="non-terminal residue" evidence="1">
    <location>
        <position position="1"/>
    </location>
</feature>
<dbReference type="EMBL" id="ANPE02000172">
    <property type="protein sequence ID" value="EMY33506.1"/>
    <property type="molecule type" value="Genomic_DNA"/>
</dbReference>
<name>N1USW3_9MICC</name>
<dbReference type="SUPFAM" id="SSF50891">
    <property type="entry name" value="Cyclophilin-like"/>
    <property type="match status" value="1"/>
</dbReference>
<organism evidence="1 2">
    <name type="scientific">Arthrobacter crystallopoietes BAB-32</name>
    <dbReference type="NCBI Taxonomy" id="1246476"/>
    <lineage>
        <taxon>Bacteria</taxon>
        <taxon>Bacillati</taxon>
        <taxon>Actinomycetota</taxon>
        <taxon>Actinomycetes</taxon>
        <taxon>Micrococcales</taxon>
        <taxon>Micrococcaceae</taxon>
        <taxon>Crystallibacter</taxon>
    </lineage>
</organism>
<comment type="caution">
    <text evidence="1">The sequence shown here is derived from an EMBL/GenBank/DDBJ whole genome shotgun (WGS) entry which is preliminary data.</text>
</comment>